<dbReference type="EMBL" id="HG992985">
    <property type="protein sequence ID" value="CAE7204986.1"/>
    <property type="molecule type" value="Genomic_DNA"/>
</dbReference>
<sequence length="240" mass="26773">MRYSSAFVLLAASAAAMPQSLVLRGLDNVCPQYSNLFYVLRDIPEQISNLNIDLRIVIKECCTKAMMEFPEIRDPICTTLDGLQKPTLDGLQKRQALEVMPQSSSPMALETVCPYYRYIFDPLRVNPERISDIQPDVRFRLGECCTSAMVKFPGYTDPICTSLDGLRKRQVFGATEAITNVIDTDMCIMEIKELMSTAPVALEESLRAAETCCGLDDATSAVLFKQTTDCIEAVEPYLLL</sequence>
<gene>
    <name evidence="1" type="ORF">PTTW11_09202</name>
</gene>
<accession>A0A6S6WCL8</accession>
<dbReference type="AlphaFoldDB" id="A0A6S6WCL8"/>
<protein>
    <submittedName>
        <fullName evidence="1">Uncharacterized protein</fullName>
    </submittedName>
</protein>
<evidence type="ECO:0000313" key="2">
    <source>
        <dbReference type="Proteomes" id="UP000472372"/>
    </source>
</evidence>
<organism evidence="1 2">
    <name type="scientific">Pyrenophora teres f. teres</name>
    <dbReference type="NCBI Taxonomy" id="97479"/>
    <lineage>
        <taxon>Eukaryota</taxon>
        <taxon>Fungi</taxon>
        <taxon>Dikarya</taxon>
        <taxon>Ascomycota</taxon>
        <taxon>Pezizomycotina</taxon>
        <taxon>Dothideomycetes</taxon>
        <taxon>Pleosporomycetidae</taxon>
        <taxon>Pleosporales</taxon>
        <taxon>Pleosporineae</taxon>
        <taxon>Pleosporaceae</taxon>
        <taxon>Pyrenophora</taxon>
    </lineage>
</organism>
<name>A0A6S6WCL8_9PLEO</name>
<proteinExistence type="predicted"/>
<reference evidence="1" key="1">
    <citation type="submission" date="2021-02" db="EMBL/GenBank/DDBJ databases">
        <authorList>
            <person name="Syme A R."/>
            <person name="Syme A R."/>
            <person name="Moolhuijzen P."/>
        </authorList>
    </citation>
    <scope>NUCLEOTIDE SEQUENCE</scope>
    <source>
        <strain evidence="1">W1-1</strain>
    </source>
</reference>
<dbReference type="Proteomes" id="UP000472372">
    <property type="component" value="Chromosome 9"/>
</dbReference>
<evidence type="ECO:0000313" key="1">
    <source>
        <dbReference type="EMBL" id="CAE7204986.1"/>
    </source>
</evidence>